<name>A0A7G9RTF8_9BURK</name>
<dbReference type="Gene3D" id="1.20.120.530">
    <property type="entry name" value="GntR ligand-binding domain-like"/>
    <property type="match status" value="1"/>
</dbReference>
<dbReference type="SUPFAM" id="SSF46785">
    <property type="entry name" value="Winged helix' DNA-binding domain"/>
    <property type="match status" value="1"/>
</dbReference>
<keyword evidence="1" id="KW-0805">Transcription regulation</keyword>
<dbReference type="Pfam" id="PF07729">
    <property type="entry name" value="FCD"/>
    <property type="match status" value="1"/>
</dbReference>
<evidence type="ECO:0000256" key="3">
    <source>
        <dbReference type="ARBA" id="ARBA00023163"/>
    </source>
</evidence>
<gene>
    <name evidence="5" type="ORF">H9K76_08795</name>
</gene>
<dbReference type="SMART" id="SM00895">
    <property type="entry name" value="FCD"/>
    <property type="match status" value="1"/>
</dbReference>
<proteinExistence type="predicted"/>
<protein>
    <submittedName>
        <fullName evidence="5">FadR family transcriptional regulator</fullName>
    </submittedName>
</protein>
<dbReference type="Gene3D" id="1.10.10.10">
    <property type="entry name" value="Winged helix-like DNA-binding domain superfamily/Winged helix DNA-binding domain"/>
    <property type="match status" value="1"/>
</dbReference>
<dbReference type="Pfam" id="PF00392">
    <property type="entry name" value="GntR"/>
    <property type="match status" value="1"/>
</dbReference>
<dbReference type="PANTHER" id="PTHR43537:SF51">
    <property type="entry name" value="HTH-TYPE TRANSCRIPTIONAL REGULATOR LGOR-RELATED"/>
    <property type="match status" value="1"/>
</dbReference>
<dbReference type="Proteomes" id="UP000515811">
    <property type="component" value="Chromosome"/>
</dbReference>
<dbReference type="SMART" id="SM00345">
    <property type="entry name" value="HTH_GNTR"/>
    <property type="match status" value="1"/>
</dbReference>
<dbReference type="InterPro" id="IPR036388">
    <property type="entry name" value="WH-like_DNA-bd_sf"/>
</dbReference>
<dbReference type="PROSITE" id="PS50949">
    <property type="entry name" value="HTH_GNTR"/>
    <property type="match status" value="1"/>
</dbReference>
<dbReference type="PANTHER" id="PTHR43537">
    <property type="entry name" value="TRANSCRIPTIONAL REGULATOR, GNTR FAMILY"/>
    <property type="match status" value="1"/>
</dbReference>
<keyword evidence="2" id="KW-0238">DNA-binding</keyword>
<dbReference type="InterPro" id="IPR000524">
    <property type="entry name" value="Tscrpt_reg_HTH_GntR"/>
</dbReference>
<dbReference type="GO" id="GO:0003677">
    <property type="term" value="F:DNA binding"/>
    <property type="evidence" value="ECO:0007669"/>
    <property type="project" value="UniProtKB-KW"/>
</dbReference>
<dbReference type="CDD" id="cd07377">
    <property type="entry name" value="WHTH_GntR"/>
    <property type="match status" value="1"/>
</dbReference>
<sequence>MESVTGNHHPASTGSAQAVAGNTARVIREWIESGVYPVGSLLPSQRELSDRLGVSRTSLREALSTLQGLGLVMSRPGKGVYVTQAPEVQGAEVWRFADSHALTDVYQLRYVLEGFAARLASLVIEPEDLRLLRTNWQAMTQHIENGDFAHASQLDFEFHLQIAMISGNKAMAEILRNSGDVMQESQRLPYYKRGARHATCEEHAAIIDGLESGRADAAQQAMTTHIIQAAQRAGVHFPTGR</sequence>
<keyword evidence="3" id="KW-0804">Transcription</keyword>
<evidence type="ECO:0000313" key="6">
    <source>
        <dbReference type="Proteomes" id="UP000515811"/>
    </source>
</evidence>
<organism evidence="5 6">
    <name type="scientific">Diaphorobacter ruginosibacter</name>
    <dbReference type="NCBI Taxonomy" id="1715720"/>
    <lineage>
        <taxon>Bacteria</taxon>
        <taxon>Pseudomonadati</taxon>
        <taxon>Pseudomonadota</taxon>
        <taxon>Betaproteobacteria</taxon>
        <taxon>Burkholderiales</taxon>
        <taxon>Comamonadaceae</taxon>
        <taxon>Diaphorobacter</taxon>
    </lineage>
</organism>
<accession>A0A7G9RTF8</accession>
<keyword evidence="6" id="KW-1185">Reference proteome</keyword>
<dbReference type="AlphaFoldDB" id="A0A7G9RTF8"/>
<dbReference type="PRINTS" id="PR00035">
    <property type="entry name" value="HTHGNTR"/>
</dbReference>
<feature type="domain" description="HTH gntR-type" evidence="4">
    <location>
        <begin position="17"/>
        <end position="85"/>
    </location>
</feature>
<dbReference type="RefSeq" id="WP_187599631.1">
    <property type="nucleotide sequence ID" value="NZ_CP060714.1"/>
</dbReference>
<dbReference type="EMBL" id="CP060714">
    <property type="protein sequence ID" value="QNN58883.1"/>
    <property type="molecule type" value="Genomic_DNA"/>
</dbReference>
<evidence type="ECO:0000256" key="2">
    <source>
        <dbReference type="ARBA" id="ARBA00023125"/>
    </source>
</evidence>
<evidence type="ECO:0000259" key="4">
    <source>
        <dbReference type="PROSITE" id="PS50949"/>
    </source>
</evidence>
<dbReference type="InterPro" id="IPR036390">
    <property type="entry name" value="WH_DNA-bd_sf"/>
</dbReference>
<dbReference type="KEGG" id="drg:H9K76_08795"/>
<reference evidence="5 6" key="1">
    <citation type="submission" date="2020-08" db="EMBL/GenBank/DDBJ databases">
        <title>Genome sequence of Diaphorobacter ruginosibacter DSM 27467T.</title>
        <authorList>
            <person name="Hyun D.-W."/>
            <person name="Bae J.-W."/>
        </authorList>
    </citation>
    <scope>NUCLEOTIDE SEQUENCE [LARGE SCALE GENOMIC DNA]</scope>
    <source>
        <strain evidence="5 6">DSM 27467</strain>
    </source>
</reference>
<dbReference type="SUPFAM" id="SSF48008">
    <property type="entry name" value="GntR ligand-binding domain-like"/>
    <property type="match status" value="1"/>
</dbReference>
<dbReference type="InterPro" id="IPR008920">
    <property type="entry name" value="TF_FadR/GntR_C"/>
</dbReference>
<dbReference type="GO" id="GO:0003700">
    <property type="term" value="F:DNA-binding transcription factor activity"/>
    <property type="evidence" value="ECO:0007669"/>
    <property type="project" value="InterPro"/>
</dbReference>
<evidence type="ECO:0000256" key="1">
    <source>
        <dbReference type="ARBA" id="ARBA00023015"/>
    </source>
</evidence>
<evidence type="ECO:0000313" key="5">
    <source>
        <dbReference type="EMBL" id="QNN58883.1"/>
    </source>
</evidence>
<dbReference type="InterPro" id="IPR011711">
    <property type="entry name" value="GntR_C"/>
</dbReference>